<reference evidence="2 3" key="1">
    <citation type="submission" date="2014-04" db="EMBL/GenBank/DDBJ databases">
        <authorList>
            <consortium name="DOE Joint Genome Institute"/>
            <person name="Kuo A."/>
            <person name="Zuccaro A."/>
            <person name="Kohler A."/>
            <person name="Nagy L.G."/>
            <person name="Floudas D."/>
            <person name="Copeland A."/>
            <person name="Barry K.W."/>
            <person name="Cichocki N."/>
            <person name="Veneault-Fourrey C."/>
            <person name="LaButti K."/>
            <person name="Lindquist E.A."/>
            <person name="Lipzen A."/>
            <person name="Lundell T."/>
            <person name="Morin E."/>
            <person name="Murat C."/>
            <person name="Sun H."/>
            <person name="Tunlid A."/>
            <person name="Henrissat B."/>
            <person name="Grigoriev I.V."/>
            <person name="Hibbett D.S."/>
            <person name="Martin F."/>
            <person name="Nordberg H.P."/>
            <person name="Cantor M.N."/>
            <person name="Hua S.X."/>
        </authorList>
    </citation>
    <scope>NUCLEOTIDE SEQUENCE [LARGE SCALE GENOMIC DNA]</scope>
    <source>
        <strain evidence="2 3">MAFF 305830</strain>
    </source>
</reference>
<keyword evidence="3" id="KW-1185">Reference proteome</keyword>
<evidence type="ECO:0000313" key="3">
    <source>
        <dbReference type="Proteomes" id="UP000054097"/>
    </source>
</evidence>
<dbReference type="AlphaFoldDB" id="A0A0C3AZ12"/>
<dbReference type="Proteomes" id="UP000054097">
    <property type="component" value="Unassembled WGS sequence"/>
</dbReference>
<reference evidence="3" key="2">
    <citation type="submission" date="2015-01" db="EMBL/GenBank/DDBJ databases">
        <title>Evolutionary Origins and Diversification of the Mycorrhizal Mutualists.</title>
        <authorList>
            <consortium name="DOE Joint Genome Institute"/>
            <consortium name="Mycorrhizal Genomics Consortium"/>
            <person name="Kohler A."/>
            <person name="Kuo A."/>
            <person name="Nagy L.G."/>
            <person name="Floudas D."/>
            <person name="Copeland A."/>
            <person name="Barry K.W."/>
            <person name="Cichocki N."/>
            <person name="Veneault-Fourrey C."/>
            <person name="LaButti K."/>
            <person name="Lindquist E.A."/>
            <person name="Lipzen A."/>
            <person name="Lundell T."/>
            <person name="Morin E."/>
            <person name="Murat C."/>
            <person name="Riley R."/>
            <person name="Ohm R."/>
            <person name="Sun H."/>
            <person name="Tunlid A."/>
            <person name="Henrissat B."/>
            <person name="Grigoriev I.V."/>
            <person name="Hibbett D.S."/>
            <person name="Martin F."/>
        </authorList>
    </citation>
    <scope>NUCLEOTIDE SEQUENCE [LARGE SCALE GENOMIC DNA]</scope>
    <source>
        <strain evidence="3">MAFF 305830</strain>
    </source>
</reference>
<evidence type="ECO:0000256" key="1">
    <source>
        <dbReference type="SAM" id="MobiDB-lite"/>
    </source>
</evidence>
<name>A0A0C3AZ12_SERVB</name>
<feature type="region of interest" description="Disordered" evidence="1">
    <location>
        <begin position="1"/>
        <end position="27"/>
    </location>
</feature>
<dbReference type="EMBL" id="KN824323">
    <property type="protein sequence ID" value="KIM24496.1"/>
    <property type="molecule type" value="Genomic_DNA"/>
</dbReference>
<gene>
    <name evidence="2" type="ORF">M408DRAFT_232254</name>
</gene>
<evidence type="ECO:0000313" key="2">
    <source>
        <dbReference type="EMBL" id="KIM24496.1"/>
    </source>
</evidence>
<sequence length="60" mass="6485">MTPSSKRPVRTLVCGNRGDGLEEPNSPIEKATPVREISTPRCARTIHVPVGMDQVLMTPG</sequence>
<proteinExistence type="predicted"/>
<dbReference type="HOGENOM" id="CLU_2943270_0_0_1"/>
<protein>
    <submittedName>
        <fullName evidence="2">Uncharacterized protein</fullName>
    </submittedName>
</protein>
<accession>A0A0C3AZ12</accession>
<organism evidence="2 3">
    <name type="scientific">Serendipita vermifera MAFF 305830</name>
    <dbReference type="NCBI Taxonomy" id="933852"/>
    <lineage>
        <taxon>Eukaryota</taxon>
        <taxon>Fungi</taxon>
        <taxon>Dikarya</taxon>
        <taxon>Basidiomycota</taxon>
        <taxon>Agaricomycotina</taxon>
        <taxon>Agaricomycetes</taxon>
        <taxon>Sebacinales</taxon>
        <taxon>Serendipitaceae</taxon>
        <taxon>Serendipita</taxon>
    </lineage>
</organism>